<evidence type="ECO:0000256" key="6">
    <source>
        <dbReference type="ARBA" id="ARBA00022989"/>
    </source>
</evidence>
<feature type="domain" description="Wax synthase" evidence="10">
    <location>
        <begin position="364"/>
        <end position="449"/>
    </location>
</feature>
<evidence type="ECO:0000256" key="1">
    <source>
        <dbReference type="ARBA" id="ARBA00004141"/>
    </source>
</evidence>
<comment type="pathway">
    <text evidence="2">Secondary metabolite biosynthesis.</text>
</comment>
<evidence type="ECO:0000313" key="11">
    <source>
        <dbReference type="EMBL" id="KFH62295.1"/>
    </source>
</evidence>
<dbReference type="GO" id="GO:0016020">
    <property type="term" value="C:membrane"/>
    <property type="evidence" value="ECO:0007669"/>
    <property type="project" value="UniProtKB-SubCell"/>
</dbReference>
<keyword evidence="7 9" id="KW-0472">Membrane</keyword>
<dbReference type="GO" id="GO:0006629">
    <property type="term" value="P:lipid metabolic process"/>
    <property type="evidence" value="ECO:0007669"/>
    <property type="project" value="InterPro"/>
</dbReference>
<comment type="subcellular location">
    <subcellularLocation>
        <location evidence="1">Membrane</location>
        <topology evidence="1">Multi-pass membrane protein</topology>
    </subcellularLocation>
</comment>
<organism evidence="11 12">
    <name type="scientific">Podila verticillata NRRL 6337</name>
    <dbReference type="NCBI Taxonomy" id="1069443"/>
    <lineage>
        <taxon>Eukaryota</taxon>
        <taxon>Fungi</taxon>
        <taxon>Fungi incertae sedis</taxon>
        <taxon>Mucoromycota</taxon>
        <taxon>Mortierellomycotina</taxon>
        <taxon>Mortierellomycetes</taxon>
        <taxon>Mortierellales</taxon>
        <taxon>Mortierellaceae</taxon>
        <taxon>Podila</taxon>
    </lineage>
</organism>
<dbReference type="AlphaFoldDB" id="A0A086TK18"/>
<reference evidence="11 12" key="1">
    <citation type="submission" date="2011-02" db="EMBL/GenBank/DDBJ databases">
        <title>The Genome Sequence of Mortierella verticillata NRRL 6337.</title>
        <authorList>
            <consortium name="The Broad Institute Genome Sequencing Platform"/>
            <person name="Russ C."/>
            <person name="Cuomo C."/>
            <person name="Burger G."/>
            <person name="Gray M.W."/>
            <person name="Holland P.W.H."/>
            <person name="King N."/>
            <person name="Lang F.B.F."/>
            <person name="Roger A.J."/>
            <person name="Ruiz-Trillo I."/>
            <person name="Young S.K."/>
            <person name="Zeng Q."/>
            <person name="Gargeya S."/>
            <person name="Alvarado L."/>
            <person name="Berlin A."/>
            <person name="Chapman S.B."/>
            <person name="Chen Z."/>
            <person name="Freedman E."/>
            <person name="Gellesch M."/>
            <person name="Goldberg J."/>
            <person name="Griggs A."/>
            <person name="Gujja S."/>
            <person name="Heilman E."/>
            <person name="Heiman D."/>
            <person name="Howarth C."/>
            <person name="Mehta T."/>
            <person name="Neiman D."/>
            <person name="Pearson M."/>
            <person name="Roberts A."/>
            <person name="Saif S."/>
            <person name="Shea T."/>
            <person name="Shenoy N."/>
            <person name="Sisk P."/>
            <person name="Stolte C."/>
            <person name="Sykes S."/>
            <person name="White J."/>
            <person name="Yandava C."/>
            <person name="Haas B."/>
            <person name="Nusbaum C."/>
            <person name="Birren B."/>
        </authorList>
    </citation>
    <scope>NUCLEOTIDE SEQUENCE [LARGE SCALE GENOMIC DNA]</scope>
    <source>
        <strain evidence="11 12">NRRL 6337</strain>
    </source>
</reference>
<evidence type="ECO:0000256" key="8">
    <source>
        <dbReference type="SAM" id="MobiDB-lite"/>
    </source>
</evidence>
<sequence length="523" mass="59474">MDVLTAPVANLRTTWNQFSSKSLLDSLPPSLPVTPCVLGSHNSTQIPLSNSFYFSIFFIFGGGLYFLLLLPFTLRQKQVLAAPLATGLFFAPLIFTSDSPMLQLVHMGACGCVLMRMIDLYYVTPWRIGKEPTLNLEDWWTEIWKPFRKVPMTKEQLQRYELESHQSRLRREQEKRELEQFKAEKAKAKLKAKTLSEDSQNEHNTNGTASNDTNNNTNNDDNDTSSSGSGSGSSTPTLRQRHAKTTTTEITETPTAHNKGKPIRQIFVPPTDKNPQHWSTYLPRWIFYAVLMDIVPFVLSFLTFEQINSFSLPGQFLVTVAVGSLVIFDISLANYSIMFIWAAVTGNLIHDTEWTLVRHYFPGVATSPAEFWRQWHHLFQYIWVDLGFKPTHHLLRKHVTNKTANRELARTVEMVLPIMGVFLMSGLMHEYMMVGMFHARVGHMTAFFLIQGAATIVSKALYNTIGQKVHVPPVILIALTWAFNLSTAALFMEPVMQYEGFNIIAKQSMLIRGYNLLRSHGVF</sequence>
<evidence type="ECO:0000256" key="4">
    <source>
        <dbReference type="ARBA" id="ARBA00022679"/>
    </source>
</evidence>
<feature type="transmembrane region" description="Helical" evidence="9">
    <location>
        <begin position="441"/>
        <end position="462"/>
    </location>
</feature>
<feature type="compositionally biased region" description="Low complexity" evidence="8">
    <location>
        <begin position="204"/>
        <end position="235"/>
    </location>
</feature>
<dbReference type="Pfam" id="PF13813">
    <property type="entry name" value="MBOAT_2"/>
    <property type="match status" value="1"/>
</dbReference>
<feature type="transmembrane region" description="Helical" evidence="9">
    <location>
        <begin position="411"/>
        <end position="429"/>
    </location>
</feature>
<keyword evidence="4" id="KW-0808">Transferase</keyword>
<protein>
    <recommendedName>
        <fullName evidence="10">Wax synthase domain-containing protein</fullName>
    </recommendedName>
</protein>
<dbReference type="PANTHER" id="PTHR31595:SF57">
    <property type="entry name" value="OS04G0481900 PROTEIN"/>
    <property type="match status" value="1"/>
</dbReference>
<feature type="transmembrane region" description="Helical" evidence="9">
    <location>
        <begin position="79"/>
        <end position="95"/>
    </location>
</feature>
<dbReference type="PANTHER" id="PTHR31595">
    <property type="entry name" value="LONG-CHAIN-ALCOHOL O-FATTY-ACYLTRANSFERASE 3-RELATED"/>
    <property type="match status" value="1"/>
</dbReference>
<feature type="transmembrane region" description="Helical" evidence="9">
    <location>
        <begin position="474"/>
        <end position="492"/>
    </location>
</feature>
<evidence type="ECO:0000256" key="3">
    <source>
        <dbReference type="ARBA" id="ARBA00007282"/>
    </source>
</evidence>
<keyword evidence="6 9" id="KW-1133">Transmembrane helix</keyword>
<keyword evidence="12" id="KW-1185">Reference proteome</keyword>
<evidence type="ECO:0000256" key="9">
    <source>
        <dbReference type="SAM" id="Phobius"/>
    </source>
</evidence>
<accession>A0A086TK18</accession>
<name>A0A086TK18_9FUNG</name>
<evidence type="ECO:0000313" key="12">
    <source>
        <dbReference type="Proteomes" id="UP000243308"/>
    </source>
</evidence>
<keyword evidence="5 9" id="KW-0812">Transmembrane</keyword>
<evidence type="ECO:0000256" key="2">
    <source>
        <dbReference type="ARBA" id="ARBA00005179"/>
    </source>
</evidence>
<feature type="transmembrane region" description="Helical" evidence="9">
    <location>
        <begin position="52"/>
        <end position="72"/>
    </location>
</feature>
<feature type="transmembrane region" description="Helical" evidence="9">
    <location>
        <begin position="285"/>
        <end position="304"/>
    </location>
</feature>
<dbReference type="OrthoDB" id="1077582at2759"/>
<feature type="transmembrane region" description="Helical" evidence="9">
    <location>
        <begin position="101"/>
        <end position="123"/>
    </location>
</feature>
<dbReference type="Proteomes" id="UP000243308">
    <property type="component" value="Unassembled WGS sequence"/>
</dbReference>
<gene>
    <name evidence="11" type="ORF">MVEG_11506</name>
</gene>
<dbReference type="EMBL" id="KN042432">
    <property type="protein sequence ID" value="KFH62295.1"/>
    <property type="molecule type" value="Genomic_DNA"/>
</dbReference>
<comment type="similarity">
    <text evidence="3">Belongs to the wax synthase family.</text>
</comment>
<proteinExistence type="inferred from homology"/>
<feature type="compositionally biased region" description="Low complexity" evidence="8">
    <location>
        <begin position="245"/>
        <end position="255"/>
    </location>
</feature>
<evidence type="ECO:0000256" key="7">
    <source>
        <dbReference type="ARBA" id="ARBA00023136"/>
    </source>
</evidence>
<dbReference type="InterPro" id="IPR032805">
    <property type="entry name" value="Wax_synthase_dom"/>
</dbReference>
<evidence type="ECO:0000256" key="5">
    <source>
        <dbReference type="ARBA" id="ARBA00022692"/>
    </source>
</evidence>
<dbReference type="InterPro" id="IPR044851">
    <property type="entry name" value="Wax_synthase"/>
</dbReference>
<feature type="transmembrane region" description="Helical" evidence="9">
    <location>
        <begin position="316"/>
        <end position="344"/>
    </location>
</feature>
<dbReference type="GO" id="GO:0008374">
    <property type="term" value="F:O-acyltransferase activity"/>
    <property type="evidence" value="ECO:0007669"/>
    <property type="project" value="InterPro"/>
</dbReference>
<evidence type="ECO:0000259" key="10">
    <source>
        <dbReference type="Pfam" id="PF13813"/>
    </source>
</evidence>
<feature type="region of interest" description="Disordered" evidence="8">
    <location>
        <begin position="186"/>
        <end position="271"/>
    </location>
</feature>